<evidence type="ECO:0000313" key="1">
    <source>
        <dbReference type="EMBL" id="KAF5856771.1"/>
    </source>
</evidence>
<gene>
    <name evidence="1" type="ORF">ETB97_006731</name>
</gene>
<keyword evidence="2" id="KW-1185">Reference proteome</keyword>
<dbReference type="EMBL" id="SPNV01000296">
    <property type="protein sequence ID" value="KAF5856771.1"/>
    <property type="molecule type" value="Genomic_DNA"/>
</dbReference>
<name>A0A8H6E255_PETAA</name>
<dbReference type="AlphaFoldDB" id="A0A8H6E255"/>
<accession>A0A8H6E255</accession>
<dbReference type="Proteomes" id="UP000541154">
    <property type="component" value="Unassembled WGS sequence"/>
</dbReference>
<organism evidence="1 2">
    <name type="scientific">Petromyces alliaceus</name>
    <name type="common">Aspergillus alliaceus</name>
    <dbReference type="NCBI Taxonomy" id="209559"/>
    <lineage>
        <taxon>Eukaryota</taxon>
        <taxon>Fungi</taxon>
        <taxon>Dikarya</taxon>
        <taxon>Ascomycota</taxon>
        <taxon>Pezizomycotina</taxon>
        <taxon>Eurotiomycetes</taxon>
        <taxon>Eurotiomycetidae</taxon>
        <taxon>Eurotiales</taxon>
        <taxon>Aspergillaceae</taxon>
        <taxon>Aspergillus</taxon>
        <taxon>Aspergillus subgen. Circumdati</taxon>
    </lineage>
</organism>
<sequence>MVTLDWHKLQRNTPIRVLRRWLPPELRIKLPLVGWVKHPQLPVAISTKPPSRPQMGTGALAIMQVKLLSSGHSLVRAPLLAIVGTMADSDLAVGVPTFESLDAVVL</sequence>
<comment type="caution">
    <text evidence="1">The sequence shown here is derived from an EMBL/GenBank/DDBJ whole genome shotgun (WGS) entry which is preliminary data.</text>
</comment>
<protein>
    <submittedName>
        <fullName evidence="1">Uncharacterized protein</fullName>
    </submittedName>
</protein>
<evidence type="ECO:0000313" key="2">
    <source>
        <dbReference type="Proteomes" id="UP000541154"/>
    </source>
</evidence>
<reference evidence="1 2" key="1">
    <citation type="submission" date="2019-04" db="EMBL/GenBank/DDBJ databases">
        <title>Aspergillus burnettii sp. nov., novel species from soil in southeast Queensland.</title>
        <authorList>
            <person name="Gilchrist C.L.M."/>
            <person name="Pitt J.I."/>
            <person name="Lange L."/>
            <person name="Lacey H.J."/>
            <person name="Vuong D."/>
            <person name="Midgley D.J."/>
            <person name="Greenfield P."/>
            <person name="Bradbury M."/>
            <person name="Lacey E."/>
            <person name="Busk P.K."/>
            <person name="Pilgaard B."/>
            <person name="Chooi Y.H."/>
            <person name="Piggott A.M."/>
        </authorList>
    </citation>
    <scope>NUCLEOTIDE SEQUENCE [LARGE SCALE GENOMIC DNA]</scope>
    <source>
        <strain evidence="1 2">FRR 5400</strain>
    </source>
</reference>
<proteinExistence type="predicted"/>